<dbReference type="EMBL" id="GGEC01092191">
    <property type="protein sequence ID" value="MBX72675.1"/>
    <property type="molecule type" value="Transcribed_RNA"/>
</dbReference>
<reference evidence="2" key="1">
    <citation type="submission" date="2018-02" db="EMBL/GenBank/DDBJ databases">
        <title>Rhizophora mucronata_Transcriptome.</title>
        <authorList>
            <person name="Meera S.P."/>
            <person name="Sreeshan A."/>
            <person name="Augustine A."/>
        </authorList>
    </citation>
    <scope>NUCLEOTIDE SEQUENCE</scope>
    <source>
        <tissue evidence="2">Leaf</tissue>
    </source>
</reference>
<dbReference type="AlphaFoldDB" id="A0A2P2R0C0"/>
<keyword evidence="1" id="KW-0812">Transmembrane</keyword>
<keyword evidence="1" id="KW-0472">Membrane</keyword>
<proteinExistence type="predicted"/>
<keyword evidence="1" id="KW-1133">Transmembrane helix</keyword>
<evidence type="ECO:0000313" key="2">
    <source>
        <dbReference type="EMBL" id="MBX72675.1"/>
    </source>
</evidence>
<protein>
    <submittedName>
        <fullName evidence="2">Uncharacterized protein</fullName>
    </submittedName>
</protein>
<name>A0A2P2R0C0_RHIMU</name>
<organism evidence="2">
    <name type="scientific">Rhizophora mucronata</name>
    <name type="common">Asiatic mangrove</name>
    <dbReference type="NCBI Taxonomy" id="61149"/>
    <lineage>
        <taxon>Eukaryota</taxon>
        <taxon>Viridiplantae</taxon>
        <taxon>Streptophyta</taxon>
        <taxon>Embryophyta</taxon>
        <taxon>Tracheophyta</taxon>
        <taxon>Spermatophyta</taxon>
        <taxon>Magnoliopsida</taxon>
        <taxon>eudicotyledons</taxon>
        <taxon>Gunneridae</taxon>
        <taxon>Pentapetalae</taxon>
        <taxon>rosids</taxon>
        <taxon>fabids</taxon>
        <taxon>Malpighiales</taxon>
        <taxon>Rhizophoraceae</taxon>
        <taxon>Rhizophora</taxon>
    </lineage>
</organism>
<sequence length="59" mass="7008">MSLMCVSLLTSVEKSFVRYARFFGYWWCLSLAYFVSTPSYVIVRLMNFLVLENYPSHQL</sequence>
<evidence type="ECO:0000256" key="1">
    <source>
        <dbReference type="SAM" id="Phobius"/>
    </source>
</evidence>
<accession>A0A2P2R0C0</accession>
<feature type="transmembrane region" description="Helical" evidence="1">
    <location>
        <begin position="24"/>
        <end position="43"/>
    </location>
</feature>